<dbReference type="Pfam" id="PF17763">
    <property type="entry name" value="Asparaginase_C"/>
    <property type="match status" value="1"/>
</dbReference>
<dbReference type="RefSeq" id="WP_115307485.1">
    <property type="nucleotide sequence ID" value="NZ_UGJJ01000001.1"/>
</dbReference>
<feature type="active site" description="O-isoaspartyl threonine intermediate" evidence="2">
    <location>
        <position position="13"/>
    </location>
</feature>
<feature type="domain" description="Asparaginase/glutaminase C-terminal" evidence="7">
    <location>
        <begin position="225"/>
        <end position="337"/>
    </location>
</feature>
<accession>A0A377QXP3</accession>
<proteinExistence type="inferred from homology"/>
<feature type="domain" description="L-asparaginase N-terminal" evidence="6">
    <location>
        <begin position="4"/>
        <end position="188"/>
    </location>
</feature>
<keyword evidence="8" id="KW-0378">Hydrolase</keyword>
<organism evidence="8 9">
    <name type="scientific">Kingella potus</name>
    <dbReference type="NCBI Taxonomy" id="265175"/>
    <lineage>
        <taxon>Bacteria</taxon>
        <taxon>Pseudomonadati</taxon>
        <taxon>Pseudomonadota</taxon>
        <taxon>Betaproteobacteria</taxon>
        <taxon>Neisseriales</taxon>
        <taxon>Neisseriaceae</taxon>
        <taxon>Kingella</taxon>
    </lineage>
</organism>
<dbReference type="EMBL" id="UGJJ01000001">
    <property type="protein sequence ID" value="STR00174.1"/>
    <property type="molecule type" value="Genomic_DNA"/>
</dbReference>
<dbReference type="Gene3D" id="3.40.50.40">
    <property type="match status" value="1"/>
</dbReference>
<sequence length="349" mass="36932">MKKRIFVLYTGGTIGMVQSPDGLRPDAALLDTALAPFSQIPSPHGSDISGLSFDMHTCTPLIDSSALSLQNWHEWLELLAEKIPRYDGVLLLHGTDTLAYTAALLALALRGLDKPLVLTGSQRPFAAKNSDAPRNLATSAAALVLGLPQAAIAFNGKLFPAIGSSKCSTESDDGFANPHFGTLGEWRPQQGWQNVKKPSEYTDGTVSDGLSDGLRILNVNPRAEVLCLTLIPGYAVREAADTLRRTRAPAVIMQSYGHGNTPDDAGFIEAVRSYTARGGLLLNISQVPHGHAAAVYAQGGALRQAGAICGGRCNLEAATALMTLAASGGWNQKRVEEELAAAHLAESRL</sequence>
<dbReference type="AlphaFoldDB" id="A0A377QXP3"/>
<dbReference type="InterPro" id="IPR006034">
    <property type="entry name" value="Asparaginase/glutaminase-like"/>
</dbReference>
<feature type="active site" evidence="5">
    <location>
        <position position="95"/>
    </location>
</feature>
<evidence type="ECO:0000313" key="8">
    <source>
        <dbReference type="EMBL" id="STR00174.1"/>
    </source>
</evidence>
<evidence type="ECO:0000313" key="9">
    <source>
        <dbReference type="Proteomes" id="UP000254293"/>
    </source>
</evidence>
<dbReference type="Proteomes" id="UP000254293">
    <property type="component" value="Unassembled WGS sequence"/>
</dbReference>
<dbReference type="Gene3D" id="3.40.50.1170">
    <property type="entry name" value="L-asparaginase, N-terminal domain"/>
    <property type="match status" value="1"/>
</dbReference>
<dbReference type="PANTHER" id="PTHR11707:SF28">
    <property type="entry name" value="60 KDA LYSOPHOSPHOLIPASE"/>
    <property type="match status" value="1"/>
</dbReference>
<comment type="similarity">
    <text evidence="1">Belongs to the asparaginase 1 family.</text>
</comment>
<name>A0A377QXP3_9NEIS</name>
<dbReference type="PRINTS" id="PR00139">
    <property type="entry name" value="ASNGLNASE"/>
</dbReference>
<dbReference type="PROSITE" id="PS00917">
    <property type="entry name" value="ASN_GLN_ASE_2"/>
    <property type="match status" value="1"/>
</dbReference>
<keyword evidence="9" id="KW-1185">Reference proteome</keyword>
<dbReference type="EC" id="3.5.1.1" evidence="8"/>
<dbReference type="InterPro" id="IPR027473">
    <property type="entry name" value="L-asparaginase_C"/>
</dbReference>
<reference evidence="8 9" key="1">
    <citation type="submission" date="2018-06" db="EMBL/GenBank/DDBJ databases">
        <authorList>
            <consortium name="Pathogen Informatics"/>
            <person name="Doyle S."/>
        </authorList>
    </citation>
    <scope>NUCLEOTIDE SEQUENCE [LARGE SCALE GENOMIC DNA]</scope>
    <source>
        <strain evidence="8 9">NCTC13336</strain>
    </source>
</reference>
<dbReference type="PROSITE" id="PS00144">
    <property type="entry name" value="ASN_GLN_ASE_1"/>
    <property type="match status" value="1"/>
</dbReference>
<dbReference type="PIRSF" id="PIRSF001220">
    <property type="entry name" value="L-ASNase_gatD"/>
    <property type="match status" value="1"/>
</dbReference>
<evidence type="ECO:0000256" key="1">
    <source>
        <dbReference type="ARBA" id="ARBA00010518"/>
    </source>
</evidence>
<evidence type="ECO:0000256" key="3">
    <source>
        <dbReference type="PIRSR" id="PIRSR001220-2"/>
    </source>
</evidence>
<dbReference type="PIRSF" id="PIRSF500176">
    <property type="entry name" value="L_ASNase"/>
    <property type="match status" value="1"/>
</dbReference>
<evidence type="ECO:0000256" key="5">
    <source>
        <dbReference type="PROSITE-ProRule" id="PRU10100"/>
    </source>
</evidence>
<dbReference type="SMART" id="SM00870">
    <property type="entry name" value="Asparaginase"/>
    <property type="match status" value="1"/>
</dbReference>
<dbReference type="SUPFAM" id="SSF53774">
    <property type="entry name" value="Glutaminase/Asparaginase"/>
    <property type="match status" value="1"/>
</dbReference>
<dbReference type="OrthoDB" id="9788068at2"/>
<dbReference type="GO" id="GO:0006520">
    <property type="term" value="P:amino acid metabolic process"/>
    <property type="evidence" value="ECO:0007669"/>
    <property type="project" value="InterPro"/>
</dbReference>
<dbReference type="PROSITE" id="PS51732">
    <property type="entry name" value="ASN_GLN_ASE_3"/>
    <property type="match status" value="1"/>
</dbReference>
<evidence type="ECO:0000256" key="4">
    <source>
        <dbReference type="PROSITE-ProRule" id="PRU10099"/>
    </source>
</evidence>
<dbReference type="PANTHER" id="PTHR11707">
    <property type="entry name" value="L-ASPARAGINASE"/>
    <property type="match status" value="1"/>
</dbReference>
<dbReference type="InterPro" id="IPR037152">
    <property type="entry name" value="L-asparaginase_N_sf"/>
</dbReference>
<dbReference type="InterPro" id="IPR027475">
    <property type="entry name" value="Asparaginase/glutaminase_AS2"/>
</dbReference>
<dbReference type="Pfam" id="PF00710">
    <property type="entry name" value="Asparaginase"/>
    <property type="match status" value="1"/>
</dbReference>
<evidence type="ECO:0000256" key="2">
    <source>
        <dbReference type="PIRSR" id="PIRSR001220-1"/>
    </source>
</evidence>
<protein>
    <submittedName>
        <fullName evidence="8">L-asparaginase 1</fullName>
        <ecNumber evidence="8">3.5.1.1</ecNumber>
    </submittedName>
</protein>
<evidence type="ECO:0000259" key="6">
    <source>
        <dbReference type="Pfam" id="PF00710"/>
    </source>
</evidence>
<gene>
    <name evidence="8" type="primary">ansA</name>
    <name evidence="8" type="ORF">NCTC13336_00371</name>
</gene>
<dbReference type="InterPro" id="IPR020827">
    <property type="entry name" value="Asparaginase/glutaminase_AS1"/>
</dbReference>
<dbReference type="SFLD" id="SFLDS00057">
    <property type="entry name" value="Glutaminase/Asparaginase"/>
    <property type="match status" value="1"/>
</dbReference>
<feature type="active site" evidence="4">
    <location>
        <position position="13"/>
    </location>
</feature>
<dbReference type="GO" id="GO:0004067">
    <property type="term" value="F:asparaginase activity"/>
    <property type="evidence" value="ECO:0007669"/>
    <property type="project" value="UniProtKB-UniRule"/>
</dbReference>
<dbReference type="InterPro" id="IPR036152">
    <property type="entry name" value="Asp/glu_Ase-like_sf"/>
</dbReference>
<dbReference type="InterPro" id="IPR040919">
    <property type="entry name" value="Asparaginase_C"/>
</dbReference>
<evidence type="ECO:0000259" key="7">
    <source>
        <dbReference type="Pfam" id="PF17763"/>
    </source>
</evidence>
<dbReference type="InterPro" id="IPR027474">
    <property type="entry name" value="L-asparaginase_N"/>
</dbReference>
<feature type="binding site" evidence="3">
    <location>
        <position position="64"/>
    </location>
    <ligand>
        <name>substrate</name>
    </ligand>
</feature>
<feature type="binding site" evidence="3">
    <location>
        <begin position="95"/>
        <end position="96"/>
    </location>
    <ligand>
        <name>substrate</name>
    </ligand>
</feature>